<dbReference type="InterPro" id="IPR038550">
    <property type="entry name" value="GPCR_3_9-Cys_sf"/>
</dbReference>
<dbReference type="Ensembl" id="ENSNFUT00015003462.1">
    <property type="protein sequence ID" value="ENSNFUP00015003260.1"/>
    <property type="gene ID" value="ENSNFUG00015001678.1"/>
</dbReference>
<dbReference type="GO" id="GO:0005886">
    <property type="term" value="C:plasma membrane"/>
    <property type="evidence" value="ECO:0007669"/>
    <property type="project" value="TreeGrafter"/>
</dbReference>
<dbReference type="FunFam" id="2.10.50.30:FF:000007">
    <property type="entry name" value="Vomeronasal 2, receptor 82"/>
    <property type="match status" value="1"/>
</dbReference>
<dbReference type="InterPro" id="IPR004073">
    <property type="entry name" value="GPCR_3_vmron_rcpt_2"/>
</dbReference>
<dbReference type="AlphaFoldDB" id="A0A8C6KD21"/>
<evidence type="ECO:0000259" key="1">
    <source>
        <dbReference type="Pfam" id="PF07562"/>
    </source>
</evidence>
<name>A0A8C6KD21_NOTFU</name>
<organism evidence="2 3">
    <name type="scientific">Nothobranchius furzeri</name>
    <name type="common">Turquoise killifish</name>
    <dbReference type="NCBI Taxonomy" id="105023"/>
    <lineage>
        <taxon>Eukaryota</taxon>
        <taxon>Metazoa</taxon>
        <taxon>Chordata</taxon>
        <taxon>Craniata</taxon>
        <taxon>Vertebrata</taxon>
        <taxon>Euteleostomi</taxon>
        <taxon>Actinopterygii</taxon>
        <taxon>Neopterygii</taxon>
        <taxon>Teleostei</taxon>
        <taxon>Neoteleostei</taxon>
        <taxon>Acanthomorphata</taxon>
        <taxon>Ovalentaria</taxon>
        <taxon>Atherinomorphae</taxon>
        <taxon>Cyprinodontiformes</taxon>
        <taxon>Nothobranchiidae</taxon>
        <taxon>Nothobranchius</taxon>
    </lineage>
</organism>
<dbReference type="GeneTree" id="ENSGT01050000244874"/>
<dbReference type="GO" id="GO:0004930">
    <property type="term" value="F:G protein-coupled receptor activity"/>
    <property type="evidence" value="ECO:0007669"/>
    <property type="project" value="InterPro"/>
</dbReference>
<proteinExistence type="predicted"/>
<feature type="domain" description="GPCR family 3 nine cysteines" evidence="1">
    <location>
        <begin position="47"/>
        <end position="86"/>
    </location>
</feature>
<dbReference type="PRINTS" id="PR01535">
    <property type="entry name" value="VOMERONASL2R"/>
</dbReference>
<sequence length="95" mass="10582">QKQFLMSNTIYFIFSLCSNLFKLRCLNFISDGRLENIFFACVSKKLPVSVCSESCPPGTHKVLQKGKPICCYDCIPCPEGEISNTTGTINDVAHK</sequence>
<dbReference type="PANTHER" id="PTHR24061">
    <property type="entry name" value="CALCIUM-SENSING RECEPTOR-RELATED"/>
    <property type="match status" value="1"/>
</dbReference>
<accession>A0A8C6KD21</accession>
<reference evidence="2" key="1">
    <citation type="submission" date="2014-08" db="EMBL/GenBank/DDBJ databases">
        <authorList>
            <person name="Senf B."/>
            <person name="Petzold A."/>
            <person name="Downie B.R."/>
            <person name="Koch P."/>
            <person name="Platzer M."/>
        </authorList>
    </citation>
    <scope>NUCLEOTIDE SEQUENCE [LARGE SCALE GENOMIC DNA]</scope>
    <source>
        <strain evidence="2">GRZ</strain>
    </source>
</reference>
<dbReference type="PANTHER" id="PTHR24061:SF528">
    <property type="entry name" value="C-FAMILY ODORANT RECEPTOR OLFCD2-RELATED"/>
    <property type="match status" value="1"/>
</dbReference>
<dbReference type="SUPFAM" id="SSF57586">
    <property type="entry name" value="TNF receptor-like"/>
    <property type="match status" value="1"/>
</dbReference>
<dbReference type="InterPro" id="IPR000068">
    <property type="entry name" value="GPCR_3_Ca_sens_rcpt-rel"/>
</dbReference>
<reference evidence="2" key="2">
    <citation type="submission" date="2025-08" db="UniProtKB">
        <authorList>
            <consortium name="Ensembl"/>
        </authorList>
    </citation>
    <scope>IDENTIFICATION</scope>
</reference>
<dbReference type="InterPro" id="IPR011500">
    <property type="entry name" value="GPCR_3_9-Cys_dom"/>
</dbReference>
<keyword evidence="3" id="KW-1185">Reference proteome</keyword>
<dbReference type="Pfam" id="PF07562">
    <property type="entry name" value="NCD3G"/>
    <property type="match status" value="1"/>
</dbReference>
<evidence type="ECO:0000313" key="2">
    <source>
        <dbReference type="Ensembl" id="ENSNFUP00015003260.1"/>
    </source>
</evidence>
<dbReference type="Gene3D" id="2.10.50.30">
    <property type="entry name" value="GPCR, family 3, nine cysteines domain"/>
    <property type="match status" value="1"/>
</dbReference>
<dbReference type="Proteomes" id="UP000694548">
    <property type="component" value="Chromosome sgr06"/>
</dbReference>
<reference evidence="2" key="3">
    <citation type="submission" date="2025-09" db="UniProtKB">
        <authorList>
            <consortium name="Ensembl"/>
        </authorList>
    </citation>
    <scope>IDENTIFICATION</scope>
</reference>
<evidence type="ECO:0000313" key="3">
    <source>
        <dbReference type="Proteomes" id="UP000694548"/>
    </source>
</evidence>
<protein>
    <recommendedName>
        <fullName evidence="1">GPCR family 3 nine cysteines domain-containing protein</fullName>
    </recommendedName>
</protein>